<organism evidence="1 2">
    <name type="scientific">Pararge aegeria aegeria</name>
    <dbReference type="NCBI Taxonomy" id="348720"/>
    <lineage>
        <taxon>Eukaryota</taxon>
        <taxon>Metazoa</taxon>
        <taxon>Ecdysozoa</taxon>
        <taxon>Arthropoda</taxon>
        <taxon>Hexapoda</taxon>
        <taxon>Insecta</taxon>
        <taxon>Pterygota</taxon>
        <taxon>Neoptera</taxon>
        <taxon>Endopterygota</taxon>
        <taxon>Lepidoptera</taxon>
        <taxon>Glossata</taxon>
        <taxon>Ditrysia</taxon>
        <taxon>Papilionoidea</taxon>
        <taxon>Nymphalidae</taxon>
        <taxon>Satyrinae</taxon>
        <taxon>Satyrini</taxon>
        <taxon>Parargina</taxon>
        <taxon>Pararge</taxon>
    </lineage>
</organism>
<dbReference type="EMBL" id="CAKXAJ010022282">
    <property type="protein sequence ID" value="CAH2226972.1"/>
    <property type="molecule type" value="Genomic_DNA"/>
</dbReference>
<accession>A0A8S4QXT7</accession>
<comment type="caution">
    <text evidence="1">The sequence shown here is derived from an EMBL/GenBank/DDBJ whole genome shotgun (WGS) entry which is preliminary data.</text>
</comment>
<reference evidence="1" key="1">
    <citation type="submission" date="2022-03" db="EMBL/GenBank/DDBJ databases">
        <authorList>
            <person name="Lindestad O."/>
        </authorList>
    </citation>
    <scope>NUCLEOTIDE SEQUENCE</scope>
</reference>
<evidence type="ECO:0000313" key="1">
    <source>
        <dbReference type="EMBL" id="CAH2226972.1"/>
    </source>
</evidence>
<keyword evidence="2" id="KW-1185">Reference proteome</keyword>
<dbReference type="OrthoDB" id="407509at2759"/>
<sequence length="137" mass="15227">MLGMRVGDRSAGTFAPVTLLHVTRQLIFGPAGQRMVTDRHWSVVRASLVSQQGAPRAAGDGKSNVGSIYAIKLKEEIRRRTRVTDTAQRIAKLKLKWAVHIARRTAGRWGSKVLEWRPRTGKLSVGLCPAVDFNRLK</sequence>
<proteinExistence type="predicted"/>
<dbReference type="Proteomes" id="UP000838756">
    <property type="component" value="Unassembled WGS sequence"/>
</dbReference>
<evidence type="ECO:0000313" key="2">
    <source>
        <dbReference type="Proteomes" id="UP000838756"/>
    </source>
</evidence>
<name>A0A8S4QXT7_9NEOP</name>
<protein>
    <submittedName>
        <fullName evidence="1">Jg25489 protein</fullName>
    </submittedName>
</protein>
<gene>
    <name evidence="1" type="primary">jg25489</name>
    <name evidence="1" type="ORF">PAEG_LOCUS7576</name>
</gene>
<dbReference type="AlphaFoldDB" id="A0A8S4QXT7"/>